<sequence length="487" mass="56784">MKEVVRFELNIQKESLAEKYLGLPTNVGREINDSFQFIPTKVKGLIGGWSGREASCAGREILLKTVAQAVPTYSMSCFLLPVNTCRKMRTAIANYWWGSSADNRHIHWQSWDRLTQPKYKGGMGFRDLKLFNMAMLGKQWWRLVTKPESLCARVLKGRYYHDTNFMEATRKKHASQTWRAVLAGRDVLQHGLIKRISDGESTDIWRDRWLPKHFTGKPITPGDGQEVHRVSELMTASGQWNEDLIREIFFPVDAEAIMQLPIRPRDGDVWAWEPERHGIYSVRSAYKLLDKKRRQEDVEDRPGSSSDGVWRLIWKLEVPPKVRVFWWRVVLEFLPARQVLCRRHIEPIANCEVCGETEESIRHVLMDCTVAKEFWHQVKMLTGVKIPIMHPVTWATDFLTDICSRRDRAIIICGMWALWMKRNKRRHGEQSMSIWKASTWVRDTAFDLWQILHPAKEAPAVVAEEKWKPPLLGWVKCNTDAAYYAER</sequence>
<reference evidence="3" key="1">
    <citation type="journal article" date="2019" name="Nat. Commun.">
        <title>The genome of broomcorn millet.</title>
        <authorList>
            <person name="Zou C."/>
            <person name="Miki D."/>
            <person name="Li D."/>
            <person name="Tang Q."/>
            <person name="Xiao L."/>
            <person name="Rajput S."/>
            <person name="Deng P."/>
            <person name="Jia W."/>
            <person name="Huang R."/>
            <person name="Zhang M."/>
            <person name="Sun Y."/>
            <person name="Hu J."/>
            <person name="Fu X."/>
            <person name="Schnable P.S."/>
            <person name="Li F."/>
            <person name="Zhang H."/>
            <person name="Feng B."/>
            <person name="Zhu X."/>
            <person name="Liu R."/>
            <person name="Schnable J.C."/>
            <person name="Zhu J.-K."/>
            <person name="Zhang H."/>
        </authorList>
    </citation>
    <scope>NUCLEOTIDE SEQUENCE [LARGE SCALE GENOMIC DNA]</scope>
</reference>
<evidence type="ECO:0000313" key="3">
    <source>
        <dbReference type="Proteomes" id="UP000275267"/>
    </source>
</evidence>
<dbReference type="PANTHER" id="PTHR33116">
    <property type="entry name" value="REVERSE TRANSCRIPTASE ZINC-BINDING DOMAIN-CONTAINING PROTEIN-RELATED-RELATED"/>
    <property type="match status" value="1"/>
</dbReference>
<organism evidence="2 3">
    <name type="scientific">Panicum miliaceum</name>
    <name type="common">Proso millet</name>
    <name type="synonym">Broomcorn millet</name>
    <dbReference type="NCBI Taxonomy" id="4540"/>
    <lineage>
        <taxon>Eukaryota</taxon>
        <taxon>Viridiplantae</taxon>
        <taxon>Streptophyta</taxon>
        <taxon>Embryophyta</taxon>
        <taxon>Tracheophyta</taxon>
        <taxon>Spermatophyta</taxon>
        <taxon>Magnoliopsida</taxon>
        <taxon>Liliopsida</taxon>
        <taxon>Poales</taxon>
        <taxon>Poaceae</taxon>
        <taxon>PACMAD clade</taxon>
        <taxon>Panicoideae</taxon>
        <taxon>Panicodae</taxon>
        <taxon>Paniceae</taxon>
        <taxon>Panicinae</taxon>
        <taxon>Panicum</taxon>
        <taxon>Panicum sect. Panicum</taxon>
    </lineage>
</organism>
<dbReference type="InterPro" id="IPR026960">
    <property type="entry name" value="RVT-Znf"/>
</dbReference>
<dbReference type="Pfam" id="PF13966">
    <property type="entry name" value="zf-RVT"/>
    <property type="match status" value="1"/>
</dbReference>
<proteinExistence type="predicted"/>
<dbReference type="AlphaFoldDB" id="A0A3L6SHY7"/>
<accession>A0A3L6SHY7</accession>
<dbReference type="PANTHER" id="PTHR33116:SF86">
    <property type="entry name" value="REVERSE TRANSCRIPTASE DOMAIN-CONTAINING PROTEIN"/>
    <property type="match status" value="1"/>
</dbReference>
<comment type="caution">
    <text evidence="2">The sequence shown here is derived from an EMBL/GenBank/DDBJ whole genome shotgun (WGS) entry which is preliminary data.</text>
</comment>
<dbReference type="OrthoDB" id="678303at2759"/>
<dbReference type="STRING" id="4540.A0A3L6SHY7"/>
<evidence type="ECO:0000259" key="1">
    <source>
        <dbReference type="Pfam" id="PF13966"/>
    </source>
</evidence>
<name>A0A3L6SHY7_PANMI</name>
<dbReference type="EMBL" id="PQIB02000004">
    <property type="protein sequence ID" value="RLN22219.1"/>
    <property type="molecule type" value="Genomic_DNA"/>
</dbReference>
<protein>
    <recommendedName>
        <fullName evidence="1">Reverse transcriptase zinc-binding domain-containing protein</fullName>
    </recommendedName>
</protein>
<gene>
    <name evidence="2" type="ORF">C2845_PM07G26100</name>
</gene>
<feature type="domain" description="Reverse transcriptase zinc-binding" evidence="1">
    <location>
        <begin position="280"/>
        <end position="375"/>
    </location>
</feature>
<keyword evidence="3" id="KW-1185">Reference proteome</keyword>
<dbReference type="Proteomes" id="UP000275267">
    <property type="component" value="Unassembled WGS sequence"/>
</dbReference>
<evidence type="ECO:0000313" key="2">
    <source>
        <dbReference type="EMBL" id="RLN22219.1"/>
    </source>
</evidence>